<reference evidence="1 2" key="1">
    <citation type="submission" date="2016-06" db="EMBL/GenBank/DDBJ databases">
        <authorList>
            <person name="Kjaerup R.B."/>
            <person name="Dalgaard T.S."/>
            <person name="Juul-Madsen H.R."/>
        </authorList>
    </citation>
    <scope>NUCLEOTIDE SEQUENCE [LARGE SCALE GENOMIC DNA]</scope>
    <source>
        <strain evidence="1">3</strain>
    </source>
</reference>
<keyword evidence="2" id="KW-1185">Reference proteome</keyword>
<accession>A0A1A8XEW2</accession>
<sequence length="159" mass="16954">MNPSSVYSKTAKGLDEIATRTHGLAARRRALLIMVDGHRTVSELLALSTSTKDAERQLAALLNEGFIQHEAASIHAAAAAAQPDPAPPDEDISLTKSYIVQTLRELLGSQAGALITEIEKARNVEELQGQVGKLLVALGAAADQKKVRHFLDELALVLA</sequence>
<protein>
    <submittedName>
        <fullName evidence="1">Uncharacterized protein</fullName>
    </submittedName>
</protein>
<dbReference type="STRING" id="1860102.ACCAA_1110016"/>
<dbReference type="EMBL" id="FLQX01000015">
    <property type="protein sequence ID" value="SBT03724.1"/>
    <property type="molecule type" value="Genomic_DNA"/>
</dbReference>
<organism evidence="1 2">
    <name type="scientific">Candidatus Accumulibacter aalborgensis</name>
    <dbReference type="NCBI Taxonomy" id="1860102"/>
    <lineage>
        <taxon>Bacteria</taxon>
        <taxon>Pseudomonadati</taxon>
        <taxon>Pseudomonadota</taxon>
        <taxon>Betaproteobacteria</taxon>
        <taxon>Candidatus Accumulibacter</taxon>
    </lineage>
</organism>
<dbReference type="AlphaFoldDB" id="A0A1A8XEW2"/>
<evidence type="ECO:0000313" key="2">
    <source>
        <dbReference type="Proteomes" id="UP000199169"/>
    </source>
</evidence>
<proteinExistence type="predicted"/>
<dbReference type="Proteomes" id="UP000199169">
    <property type="component" value="Unassembled WGS sequence"/>
</dbReference>
<name>A0A1A8XEW2_9PROT</name>
<evidence type="ECO:0000313" key="1">
    <source>
        <dbReference type="EMBL" id="SBT03724.1"/>
    </source>
</evidence>
<dbReference type="RefSeq" id="WP_186405615.1">
    <property type="nucleotide sequence ID" value="NZ_FLQX01000015.1"/>
</dbReference>
<gene>
    <name evidence="1" type="ORF">ACCAA_1110016</name>
</gene>